<evidence type="ECO:0000313" key="1">
    <source>
        <dbReference type="EMBL" id="GGN98051.1"/>
    </source>
</evidence>
<sequence>MYDRMSSPKTLSPPGDNKAVEKVSTAFLYVLLVKRLRQMFLNLVLEGNRVLFAYGKAGRYFVKKFYFNSTG</sequence>
<keyword evidence="2" id="KW-1185">Reference proteome</keyword>
<organism evidence="1 2">
    <name type="scientific">Saccharibacillus kuerlensis</name>
    <dbReference type="NCBI Taxonomy" id="459527"/>
    <lineage>
        <taxon>Bacteria</taxon>
        <taxon>Bacillati</taxon>
        <taxon>Bacillota</taxon>
        <taxon>Bacilli</taxon>
        <taxon>Bacillales</taxon>
        <taxon>Paenibacillaceae</taxon>
        <taxon>Saccharibacillus</taxon>
    </lineage>
</organism>
<gene>
    <name evidence="1" type="ORF">GCM10010969_16630</name>
</gene>
<accession>A0ABQ2KZZ9</accession>
<dbReference type="Proteomes" id="UP000606653">
    <property type="component" value="Unassembled WGS sequence"/>
</dbReference>
<proteinExistence type="predicted"/>
<dbReference type="EMBL" id="BMLN01000004">
    <property type="protein sequence ID" value="GGN98051.1"/>
    <property type="molecule type" value="Genomic_DNA"/>
</dbReference>
<evidence type="ECO:0000313" key="2">
    <source>
        <dbReference type="Proteomes" id="UP000606653"/>
    </source>
</evidence>
<comment type="caution">
    <text evidence="1">The sequence shown here is derived from an EMBL/GenBank/DDBJ whole genome shotgun (WGS) entry which is preliminary data.</text>
</comment>
<protein>
    <submittedName>
        <fullName evidence="1">Uncharacterized protein</fullName>
    </submittedName>
</protein>
<name>A0ABQ2KZZ9_9BACL</name>
<reference evidence="2" key="1">
    <citation type="journal article" date="2019" name="Int. J. Syst. Evol. Microbiol.">
        <title>The Global Catalogue of Microorganisms (GCM) 10K type strain sequencing project: providing services to taxonomists for standard genome sequencing and annotation.</title>
        <authorList>
            <consortium name="The Broad Institute Genomics Platform"/>
            <consortium name="The Broad Institute Genome Sequencing Center for Infectious Disease"/>
            <person name="Wu L."/>
            <person name="Ma J."/>
        </authorList>
    </citation>
    <scope>NUCLEOTIDE SEQUENCE [LARGE SCALE GENOMIC DNA]</scope>
    <source>
        <strain evidence="2">CGMCC 1.6964</strain>
    </source>
</reference>